<keyword evidence="3" id="KW-1185">Reference proteome</keyword>
<dbReference type="GO" id="GO:0016020">
    <property type="term" value="C:membrane"/>
    <property type="evidence" value="ECO:0007669"/>
    <property type="project" value="TreeGrafter"/>
</dbReference>
<dbReference type="Gene3D" id="3.40.50.1820">
    <property type="entry name" value="alpha/beta hydrolase"/>
    <property type="match status" value="1"/>
</dbReference>
<dbReference type="InterPro" id="IPR050266">
    <property type="entry name" value="AB_hydrolase_sf"/>
</dbReference>
<organism evidence="2 3">
    <name type="scientific">Embleya scabrispora</name>
    <dbReference type="NCBI Taxonomy" id="159449"/>
    <lineage>
        <taxon>Bacteria</taxon>
        <taxon>Bacillati</taxon>
        <taxon>Actinomycetota</taxon>
        <taxon>Actinomycetes</taxon>
        <taxon>Kitasatosporales</taxon>
        <taxon>Streptomycetaceae</taxon>
        <taxon>Embleya</taxon>
    </lineage>
</organism>
<evidence type="ECO:0000313" key="2">
    <source>
        <dbReference type="EMBL" id="OPC77261.1"/>
    </source>
</evidence>
<dbReference type="SUPFAM" id="SSF53474">
    <property type="entry name" value="alpha/beta-Hydrolases"/>
    <property type="match status" value="1"/>
</dbReference>
<keyword evidence="2" id="KW-0378">Hydrolase</keyword>
<name>A0A1T3NKS7_9ACTN</name>
<evidence type="ECO:0000259" key="1">
    <source>
        <dbReference type="Pfam" id="PF00561"/>
    </source>
</evidence>
<protein>
    <submittedName>
        <fullName evidence="2">Alpha/beta hydrolase</fullName>
    </submittedName>
</protein>
<dbReference type="Proteomes" id="UP000190037">
    <property type="component" value="Unassembled WGS sequence"/>
</dbReference>
<accession>A0A1T3NKS7</accession>
<dbReference type="PANTHER" id="PTHR43798:SF33">
    <property type="entry name" value="HYDROLASE, PUTATIVE (AFU_ORTHOLOGUE AFUA_2G14860)-RELATED"/>
    <property type="match status" value="1"/>
</dbReference>
<dbReference type="InterPro" id="IPR000073">
    <property type="entry name" value="AB_hydrolase_1"/>
</dbReference>
<dbReference type="GO" id="GO:0016787">
    <property type="term" value="F:hydrolase activity"/>
    <property type="evidence" value="ECO:0007669"/>
    <property type="project" value="UniProtKB-KW"/>
</dbReference>
<evidence type="ECO:0000313" key="3">
    <source>
        <dbReference type="Proteomes" id="UP000190037"/>
    </source>
</evidence>
<dbReference type="EMBL" id="MWQN01000004">
    <property type="protein sequence ID" value="OPC77261.1"/>
    <property type="molecule type" value="Genomic_DNA"/>
</dbReference>
<sequence length="353" mass="37412">MLLPTIAAGRIATSRLTVNCLQIEGRSGEPVIFVHGNVSSSHFWRRTMLDLPERYRPIALDLRGFGDTDPLPVDATRGLRDFSDDLSALIEALDLGRVHLVGWSLGGGVVLHQLRDHAERLRSVTLVNPVSPYGFGGTHGIDGRLNSADGAGSGGGSANPEFVRLLAAGETGGESALSPRAVFGACYVNAPVEQADAYVASMLTTRVGDDHYPGDSRTSEAWPGLAPGDRGVLNCLAPTHFRIDDLELAAARPPVLWVRGAADVIVSDTSLFDLAHLGALGAVPDWPGADLCPAQPMIAQTRAVLARYAAAGGPVREAVVEDAGHSVHIERPKEFLTELLRVLHEADPRTPTG</sequence>
<dbReference type="RefSeq" id="WP_078982019.1">
    <property type="nucleotide sequence ID" value="NZ_MWQN01000004.1"/>
</dbReference>
<feature type="domain" description="AB hydrolase-1" evidence="1">
    <location>
        <begin position="30"/>
        <end position="129"/>
    </location>
</feature>
<dbReference type="InterPro" id="IPR029058">
    <property type="entry name" value="AB_hydrolase_fold"/>
</dbReference>
<dbReference type="PRINTS" id="PR00111">
    <property type="entry name" value="ABHYDROLASE"/>
</dbReference>
<dbReference type="OrthoDB" id="2987348at2"/>
<reference evidence="2 3" key="1">
    <citation type="submission" date="2017-03" db="EMBL/GenBank/DDBJ databases">
        <title>Draft genome sequence of Streptomyces scabrisporus NF3, endophyte isolated from Amphipterygium adstringens.</title>
        <authorList>
            <person name="Vazquez M."/>
            <person name="Ceapa C.D."/>
            <person name="Rodriguez Luna D."/>
            <person name="Sanchez Esquivel S."/>
        </authorList>
    </citation>
    <scope>NUCLEOTIDE SEQUENCE [LARGE SCALE GENOMIC DNA]</scope>
    <source>
        <strain evidence="2 3">NF3</strain>
    </source>
</reference>
<proteinExistence type="predicted"/>
<dbReference type="PANTHER" id="PTHR43798">
    <property type="entry name" value="MONOACYLGLYCEROL LIPASE"/>
    <property type="match status" value="1"/>
</dbReference>
<dbReference type="STRING" id="159449.B4N89_42755"/>
<dbReference type="Pfam" id="PF00561">
    <property type="entry name" value="Abhydrolase_1"/>
    <property type="match status" value="1"/>
</dbReference>
<dbReference type="AlphaFoldDB" id="A0A1T3NKS7"/>
<comment type="caution">
    <text evidence="2">The sequence shown here is derived from an EMBL/GenBank/DDBJ whole genome shotgun (WGS) entry which is preliminary data.</text>
</comment>
<gene>
    <name evidence="2" type="ORF">B4N89_42755</name>
</gene>